<sequence>MLQPGAILLNAPFDQLYNNNNNSNNVVDVTPKFFSSPGNNNLGHYGVGVGINHPAFPLNVQQVQPIQQLQTPLSPVEMLKNQQLQQQHYQQQQIQPQQLFFVANSSQCAGVRLNALPQDSDDIPSNFTFLQQNIIPLQQQQQQQQLQLQRLQQQQLQQIQLHEQLKQQTAMQYQTTFTVQQTSSLSPSPSSLSYITSTQTKKAFRIKDNQLVDENLYNGESTTIDNKKPKLEINFSNVTTTTTNVAAVTAAATTASKLTTTSGQPADTNVNHPNKILLCKNLPQNVTENDVIQLCIPFGSINQIQLIKHQQQAFIEMTQLTSATNLVNFYSQRSPMIRGHVIRFNYSSQERFSMTSPGQKLANDSSKNDNVINNSNNSNNNITKLDDSTSNYSSHLSLMSARSLEVNNNVKAVLKVTIENVLYAVTVDEIKQLFSQFGQILKIVTFNNLSMFSSFHLNF</sequence>
<reference evidence="7" key="1">
    <citation type="submission" date="2012-12" db="EMBL/GenBank/DDBJ databases">
        <authorList>
            <person name="Hellsten U."/>
            <person name="Grimwood J."/>
            <person name="Chapman J.A."/>
            <person name="Shapiro H."/>
            <person name="Aerts A."/>
            <person name="Otillar R.P."/>
            <person name="Terry A.Y."/>
            <person name="Boore J.L."/>
            <person name="Simakov O."/>
            <person name="Marletaz F."/>
            <person name="Cho S.-J."/>
            <person name="Edsinger-Gonzales E."/>
            <person name="Havlak P."/>
            <person name="Kuo D.-H."/>
            <person name="Larsson T."/>
            <person name="Lv J."/>
            <person name="Arendt D."/>
            <person name="Savage R."/>
            <person name="Osoegawa K."/>
            <person name="de Jong P."/>
            <person name="Lindberg D.R."/>
            <person name="Seaver E.C."/>
            <person name="Weisblat D.A."/>
            <person name="Putnam N.H."/>
            <person name="Grigoriev I.V."/>
            <person name="Rokhsar D.S."/>
        </authorList>
    </citation>
    <scope>NUCLEOTIDE SEQUENCE</scope>
</reference>
<evidence type="ECO:0000256" key="2">
    <source>
        <dbReference type="SAM" id="Coils"/>
    </source>
</evidence>
<dbReference type="HOGENOM" id="CLU_596244_0_0_1"/>
<dbReference type="Gene3D" id="3.30.70.330">
    <property type="match status" value="2"/>
</dbReference>
<dbReference type="GO" id="GO:0003729">
    <property type="term" value="F:mRNA binding"/>
    <property type="evidence" value="ECO:0000318"/>
    <property type="project" value="GO_Central"/>
</dbReference>
<feature type="region of interest" description="Disordered" evidence="3">
    <location>
        <begin position="355"/>
        <end position="386"/>
    </location>
</feature>
<dbReference type="AlphaFoldDB" id="T1ESN4"/>
<dbReference type="GO" id="GO:0005634">
    <property type="term" value="C:nucleus"/>
    <property type="evidence" value="ECO:0000318"/>
    <property type="project" value="GO_Central"/>
</dbReference>
<reference evidence="5 7" key="2">
    <citation type="journal article" date="2013" name="Nature">
        <title>Insights into bilaterian evolution from three spiralian genomes.</title>
        <authorList>
            <person name="Simakov O."/>
            <person name="Marletaz F."/>
            <person name="Cho S.J."/>
            <person name="Edsinger-Gonzales E."/>
            <person name="Havlak P."/>
            <person name="Hellsten U."/>
            <person name="Kuo D.H."/>
            <person name="Larsson T."/>
            <person name="Lv J."/>
            <person name="Arendt D."/>
            <person name="Savage R."/>
            <person name="Osoegawa K."/>
            <person name="de Jong P."/>
            <person name="Grimwood J."/>
            <person name="Chapman J.A."/>
            <person name="Shapiro H."/>
            <person name="Aerts A."/>
            <person name="Otillar R.P."/>
            <person name="Terry A.Y."/>
            <person name="Boore J.L."/>
            <person name="Grigoriev I.V."/>
            <person name="Lindberg D.R."/>
            <person name="Seaver E.C."/>
            <person name="Weisblat D.A."/>
            <person name="Putnam N.H."/>
            <person name="Rokhsar D.S."/>
        </authorList>
    </citation>
    <scope>NUCLEOTIDE SEQUENCE</scope>
</reference>
<reference evidence="6" key="3">
    <citation type="submission" date="2015-06" db="UniProtKB">
        <authorList>
            <consortium name="EnsemblMetazoa"/>
        </authorList>
    </citation>
    <scope>IDENTIFICATION</scope>
</reference>
<dbReference type="eggNOG" id="KOG1190">
    <property type="taxonomic scope" value="Eukaryota"/>
</dbReference>
<keyword evidence="7" id="KW-1185">Reference proteome</keyword>
<evidence type="ECO:0000313" key="6">
    <source>
        <dbReference type="EnsemblMetazoa" id="HelroP162440"/>
    </source>
</evidence>
<dbReference type="PANTHER" id="PTHR15592">
    <property type="entry name" value="MATRIN 3/NUCLEAR PROTEIN 220-RELATED"/>
    <property type="match status" value="1"/>
</dbReference>
<keyword evidence="1" id="KW-0694">RNA-binding</keyword>
<feature type="compositionally biased region" description="Low complexity" evidence="3">
    <location>
        <begin position="363"/>
        <end position="382"/>
    </location>
</feature>
<dbReference type="CTD" id="20199584"/>
<proteinExistence type="predicted"/>
<organism evidence="6 7">
    <name type="scientific">Helobdella robusta</name>
    <name type="common">Californian leech</name>
    <dbReference type="NCBI Taxonomy" id="6412"/>
    <lineage>
        <taxon>Eukaryota</taxon>
        <taxon>Metazoa</taxon>
        <taxon>Spiralia</taxon>
        <taxon>Lophotrochozoa</taxon>
        <taxon>Annelida</taxon>
        <taxon>Clitellata</taxon>
        <taxon>Hirudinea</taxon>
        <taxon>Rhynchobdellida</taxon>
        <taxon>Glossiphoniidae</taxon>
        <taxon>Helobdella</taxon>
    </lineage>
</organism>
<dbReference type="GO" id="GO:0043484">
    <property type="term" value="P:regulation of RNA splicing"/>
    <property type="evidence" value="ECO:0000318"/>
    <property type="project" value="GO_Central"/>
</dbReference>
<evidence type="ECO:0000259" key="4">
    <source>
        <dbReference type="PROSITE" id="PS50102"/>
    </source>
</evidence>
<keyword evidence="2" id="KW-0175">Coiled coil</keyword>
<gene>
    <name evidence="6" type="primary">20199584</name>
    <name evidence="5" type="ORF">HELRODRAFT_162440</name>
</gene>
<dbReference type="GeneID" id="20199584"/>
<protein>
    <recommendedName>
        <fullName evidence="4">RRM domain-containing protein</fullName>
    </recommendedName>
</protein>
<dbReference type="PROSITE" id="PS50102">
    <property type="entry name" value="RRM"/>
    <property type="match status" value="1"/>
</dbReference>
<dbReference type="KEGG" id="hro:HELRODRAFT_162440"/>
<dbReference type="InParanoid" id="T1ESN4"/>
<evidence type="ECO:0000313" key="5">
    <source>
        <dbReference type="EMBL" id="ESN98967.1"/>
    </source>
</evidence>
<dbReference type="Proteomes" id="UP000015101">
    <property type="component" value="Unassembled WGS sequence"/>
</dbReference>
<dbReference type="RefSeq" id="XP_009022890.1">
    <property type="nucleotide sequence ID" value="XM_009024642.1"/>
</dbReference>
<accession>T1ESN4</accession>
<dbReference type="InterPro" id="IPR012677">
    <property type="entry name" value="Nucleotide-bd_a/b_plait_sf"/>
</dbReference>
<feature type="coiled-coil region" evidence="2">
    <location>
        <begin position="137"/>
        <end position="168"/>
    </location>
</feature>
<dbReference type="EMBL" id="AMQM01001084">
    <property type="status" value="NOT_ANNOTATED_CDS"/>
    <property type="molecule type" value="Genomic_DNA"/>
</dbReference>
<dbReference type="SUPFAM" id="SSF54928">
    <property type="entry name" value="RNA-binding domain, RBD"/>
    <property type="match status" value="2"/>
</dbReference>
<evidence type="ECO:0000256" key="1">
    <source>
        <dbReference type="PROSITE-ProRule" id="PRU00176"/>
    </source>
</evidence>
<dbReference type="InterPro" id="IPR000504">
    <property type="entry name" value="RRM_dom"/>
</dbReference>
<name>T1ESN4_HELRO</name>
<dbReference type="InterPro" id="IPR035979">
    <property type="entry name" value="RBD_domain_sf"/>
</dbReference>
<dbReference type="SMART" id="SM00360">
    <property type="entry name" value="RRM"/>
    <property type="match status" value="1"/>
</dbReference>
<evidence type="ECO:0000256" key="3">
    <source>
        <dbReference type="SAM" id="MobiDB-lite"/>
    </source>
</evidence>
<dbReference type="Pfam" id="PF00076">
    <property type="entry name" value="RRM_1"/>
    <property type="match status" value="1"/>
</dbReference>
<dbReference type="STRING" id="6412.T1ESN4"/>
<dbReference type="EMBL" id="KB097143">
    <property type="protein sequence ID" value="ESN98967.1"/>
    <property type="molecule type" value="Genomic_DNA"/>
</dbReference>
<evidence type="ECO:0000313" key="7">
    <source>
        <dbReference type="Proteomes" id="UP000015101"/>
    </source>
</evidence>
<feature type="domain" description="RRM" evidence="4">
    <location>
        <begin position="275"/>
        <end position="349"/>
    </location>
</feature>
<dbReference type="EnsemblMetazoa" id="HelroT162440">
    <property type="protein sequence ID" value="HelroP162440"/>
    <property type="gene ID" value="HelroG162440"/>
</dbReference>
<dbReference type="OrthoDB" id="296632at2759"/>